<dbReference type="Gene3D" id="1.20.58.220">
    <property type="entry name" value="Phosphate transport system protein phou homolog 2, domain 2"/>
    <property type="match status" value="1"/>
</dbReference>
<dbReference type="GO" id="GO:0045936">
    <property type="term" value="P:negative regulation of phosphate metabolic process"/>
    <property type="evidence" value="ECO:0007669"/>
    <property type="project" value="InterPro"/>
</dbReference>
<dbReference type="PANTHER" id="PTHR42930:SF3">
    <property type="entry name" value="PHOSPHATE-SPECIFIC TRANSPORT SYSTEM ACCESSORY PROTEIN PHOU"/>
    <property type="match status" value="1"/>
</dbReference>
<organism evidence="2">
    <name type="scientific">uncultured Acidimicrobiales bacterium</name>
    <dbReference type="NCBI Taxonomy" id="310071"/>
    <lineage>
        <taxon>Bacteria</taxon>
        <taxon>Bacillati</taxon>
        <taxon>Actinomycetota</taxon>
        <taxon>Acidimicrobiia</taxon>
        <taxon>Acidimicrobiales</taxon>
        <taxon>environmental samples</taxon>
    </lineage>
</organism>
<name>A0A6J4HDI2_9ACTN</name>
<evidence type="ECO:0000313" key="2">
    <source>
        <dbReference type="EMBL" id="CAA9220546.1"/>
    </source>
</evidence>
<dbReference type="SUPFAM" id="SSF109755">
    <property type="entry name" value="PhoU-like"/>
    <property type="match status" value="1"/>
</dbReference>
<dbReference type="InterPro" id="IPR038078">
    <property type="entry name" value="PhoU-like_sf"/>
</dbReference>
<proteinExistence type="predicted"/>
<feature type="domain" description="PhoU" evidence="1">
    <location>
        <begin position="121"/>
        <end position="202"/>
    </location>
</feature>
<protein>
    <recommendedName>
        <fullName evidence="1">PhoU domain-containing protein</fullName>
    </recommendedName>
</protein>
<dbReference type="GO" id="GO:0030643">
    <property type="term" value="P:intracellular phosphate ion homeostasis"/>
    <property type="evidence" value="ECO:0007669"/>
    <property type="project" value="InterPro"/>
</dbReference>
<accession>A0A6J4HDI2</accession>
<dbReference type="EMBL" id="CADCSY010000027">
    <property type="protein sequence ID" value="CAA9220546.1"/>
    <property type="molecule type" value="Genomic_DNA"/>
</dbReference>
<dbReference type="InterPro" id="IPR028366">
    <property type="entry name" value="PhoU"/>
</dbReference>
<dbReference type="Pfam" id="PF01895">
    <property type="entry name" value="PhoU"/>
    <property type="match status" value="2"/>
</dbReference>
<sequence>MRAGFSGELEQVRLQVEVTAVRVGEAIGRMRSVLATGDLGLAAQALAADDEIDAMVVSLTERTYDLIRREAPVASDLRFLVSALRMLEELERIGDLSLRVVKQAPEQPLLASQPDIFRTLVDMAALAEDLYRTALGAWSAQDLDAAHTLAVRNRSMDGHYADLLRHILELEGPGATHLAVAAVLTGRALERIADHAVIVGERLRYLLTGDPAYLASEIR</sequence>
<gene>
    <name evidence="2" type="ORF">AVDCRST_MAG20-719</name>
</gene>
<dbReference type="AlphaFoldDB" id="A0A6J4HDI2"/>
<reference evidence="2" key="1">
    <citation type="submission" date="2020-02" db="EMBL/GenBank/DDBJ databases">
        <authorList>
            <person name="Meier V. D."/>
        </authorList>
    </citation>
    <scope>NUCLEOTIDE SEQUENCE</scope>
    <source>
        <strain evidence="2">AVDCRST_MAG20</strain>
    </source>
</reference>
<feature type="domain" description="PhoU" evidence="1">
    <location>
        <begin position="23"/>
        <end position="102"/>
    </location>
</feature>
<evidence type="ECO:0000259" key="1">
    <source>
        <dbReference type="Pfam" id="PF01895"/>
    </source>
</evidence>
<dbReference type="PANTHER" id="PTHR42930">
    <property type="entry name" value="PHOSPHATE-SPECIFIC TRANSPORT SYSTEM ACCESSORY PROTEIN PHOU"/>
    <property type="match status" value="1"/>
</dbReference>
<dbReference type="InterPro" id="IPR026022">
    <property type="entry name" value="PhoU_dom"/>
</dbReference>